<evidence type="ECO:0000313" key="3">
    <source>
        <dbReference type="Proteomes" id="UP000715781"/>
    </source>
</evidence>
<proteinExistence type="predicted"/>
<dbReference type="EMBL" id="JAHHHN010000032">
    <property type="protein sequence ID" value="MBW4565173.1"/>
    <property type="molecule type" value="Genomic_DNA"/>
</dbReference>
<evidence type="ECO:0000256" key="1">
    <source>
        <dbReference type="SAM" id="MobiDB-lite"/>
    </source>
</evidence>
<dbReference type="Proteomes" id="UP000715781">
    <property type="component" value="Unassembled WGS sequence"/>
</dbReference>
<feature type="region of interest" description="Disordered" evidence="1">
    <location>
        <begin position="142"/>
        <end position="161"/>
    </location>
</feature>
<gene>
    <name evidence="2" type="ORF">KME32_29580</name>
</gene>
<reference evidence="2" key="2">
    <citation type="journal article" date="2022" name="Microbiol. Resour. Announc.">
        <title>Metagenome Sequencing to Explore Phylogenomics of Terrestrial Cyanobacteria.</title>
        <authorList>
            <person name="Ward R.D."/>
            <person name="Stajich J.E."/>
            <person name="Johansen J.R."/>
            <person name="Huntemann M."/>
            <person name="Clum A."/>
            <person name="Foster B."/>
            <person name="Foster B."/>
            <person name="Roux S."/>
            <person name="Palaniappan K."/>
            <person name="Varghese N."/>
            <person name="Mukherjee S."/>
            <person name="Reddy T.B.K."/>
            <person name="Daum C."/>
            <person name="Copeland A."/>
            <person name="Chen I.A."/>
            <person name="Ivanova N.N."/>
            <person name="Kyrpides N.C."/>
            <person name="Shapiro N."/>
            <person name="Eloe-Fadrosh E.A."/>
            <person name="Pietrasiak N."/>
        </authorList>
    </citation>
    <scope>NUCLEOTIDE SEQUENCE</scope>
    <source>
        <strain evidence="2">JT2-VF2</strain>
    </source>
</reference>
<accession>A0A951UIW4</accession>
<evidence type="ECO:0000313" key="2">
    <source>
        <dbReference type="EMBL" id="MBW4565173.1"/>
    </source>
</evidence>
<feature type="region of interest" description="Disordered" evidence="1">
    <location>
        <begin position="168"/>
        <end position="199"/>
    </location>
</feature>
<feature type="compositionally biased region" description="Polar residues" evidence="1">
    <location>
        <begin position="178"/>
        <end position="197"/>
    </location>
</feature>
<reference evidence="2" key="1">
    <citation type="submission" date="2021-05" db="EMBL/GenBank/DDBJ databases">
        <authorList>
            <person name="Pietrasiak N."/>
            <person name="Ward R."/>
            <person name="Stajich J.E."/>
            <person name="Kurbessoian T."/>
        </authorList>
    </citation>
    <scope>NUCLEOTIDE SEQUENCE</scope>
    <source>
        <strain evidence="2">JT2-VF2</strain>
    </source>
</reference>
<name>A0A951UIW4_9NOST</name>
<protein>
    <submittedName>
        <fullName evidence="2">Uncharacterized protein</fullName>
    </submittedName>
</protein>
<organism evidence="2 3">
    <name type="scientific">Mojavia pulchra JT2-VF2</name>
    <dbReference type="NCBI Taxonomy" id="287848"/>
    <lineage>
        <taxon>Bacteria</taxon>
        <taxon>Bacillati</taxon>
        <taxon>Cyanobacteriota</taxon>
        <taxon>Cyanophyceae</taxon>
        <taxon>Nostocales</taxon>
        <taxon>Nostocaceae</taxon>
    </lineage>
</organism>
<sequence>MESESQLQPPPENLLNPLLELQNYYAPLVEKYEKLYTQALDNLNHVEALISNWSTDSSANEKLATLEVTREALPAPIEENRLLGNSASISETSVNLIEPTDSELTQTNDLEVEELSQSIPNIEMPSVLNEVVPAALDEDLLSSNSDNISESSTSLVEPNNSVISQTDVEIGEEDEPPASTSTILETSSATPNKSSKSADIPMLPEYQSLNRPEAIQKVLQKHAGTVFHIDFIVRSLYGELEPDVFKVIKSRVQSTLTYGRESGKWFLIPGKPGCFTLDLKLLNSNRAQSFSKQSKTKNNKPDPRAKTNLISMKREFEGQFLIDAITSLLQQNPNKVFNIAEVIQGLYGELDVEDVTQVKPKMLKELSRGYRTGRFSRVADEKGLYTWDSK</sequence>
<feature type="compositionally biased region" description="Low complexity" evidence="1">
    <location>
        <begin position="142"/>
        <end position="155"/>
    </location>
</feature>
<comment type="caution">
    <text evidence="2">The sequence shown here is derived from an EMBL/GenBank/DDBJ whole genome shotgun (WGS) entry which is preliminary data.</text>
</comment>
<dbReference type="AlphaFoldDB" id="A0A951UIW4"/>